<dbReference type="EMBL" id="FCOC02000002">
    <property type="protein sequence ID" value="SAL18588.1"/>
    <property type="molecule type" value="Genomic_DNA"/>
</dbReference>
<organism evidence="1 2">
    <name type="scientific">Caballeronia sordidicola</name>
    <name type="common">Burkholderia sordidicola</name>
    <dbReference type="NCBI Taxonomy" id="196367"/>
    <lineage>
        <taxon>Bacteria</taxon>
        <taxon>Pseudomonadati</taxon>
        <taxon>Pseudomonadota</taxon>
        <taxon>Betaproteobacteria</taxon>
        <taxon>Burkholderiales</taxon>
        <taxon>Burkholderiaceae</taxon>
        <taxon>Caballeronia</taxon>
    </lineage>
</organism>
<dbReference type="AlphaFoldDB" id="A0A158FFG2"/>
<accession>A0A158FFG2</accession>
<reference evidence="1 2" key="1">
    <citation type="submission" date="2016-01" db="EMBL/GenBank/DDBJ databases">
        <authorList>
            <person name="Oliw E.H."/>
        </authorList>
    </citation>
    <scope>NUCLEOTIDE SEQUENCE [LARGE SCALE GENOMIC DNA]</scope>
    <source>
        <strain evidence="1">LMG 22029</strain>
    </source>
</reference>
<evidence type="ECO:0000313" key="2">
    <source>
        <dbReference type="Proteomes" id="UP000054893"/>
    </source>
</evidence>
<proteinExistence type="predicted"/>
<sequence>MQTVGYKGFLLYGHSIEQQDGFAASGTVVQDGKLVQSSGVLAVYQSDEDAMDAGVRWAQEWIDFHA</sequence>
<dbReference type="Proteomes" id="UP000054893">
    <property type="component" value="Unassembled WGS sequence"/>
</dbReference>
<gene>
    <name evidence="1" type="ORF">AWB64_01266</name>
</gene>
<evidence type="ECO:0000313" key="1">
    <source>
        <dbReference type="EMBL" id="SAL18588.1"/>
    </source>
</evidence>
<protein>
    <submittedName>
        <fullName evidence="1">Uncharacterized protein</fullName>
    </submittedName>
</protein>
<name>A0A158FFG2_CABSO</name>